<name>A0A161PVU6_9FIRM</name>
<accession>A0A161PVU6</accession>
<evidence type="ECO:0000256" key="2">
    <source>
        <dbReference type="ARBA" id="ARBA00012150"/>
    </source>
</evidence>
<comment type="catalytic activity">
    <reaction evidence="4 5">
        <text>an acyl phosphate + H2O = a carboxylate + phosphate + H(+)</text>
        <dbReference type="Rhea" id="RHEA:14965"/>
        <dbReference type="ChEBI" id="CHEBI:15377"/>
        <dbReference type="ChEBI" id="CHEBI:15378"/>
        <dbReference type="ChEBI" id="CHEBI:29067"/>
        <dbReference type="ChEBI" id="CHEBI:43474"/>
        <dbReference type="ChEBI" id="CHEBI:59918"/>
        <dbReference type="EC" id="3.6.1.7"/>
    </reaction>
</comment>
<comment type="similarity">
    <text evidence="1 6">Belongs to the acylphosphatase family.</text>
</comment>
<dbReference type="Proteomes" id="UP000075737">
    <property type="component" value="Unassembled WGS sequence"/>
</dbReference>
<gene>
    <name evidence="8" type="primary">yccX</name>
    <name evidence="8" type="ORF">ATZ99_18700</name>
</gene>
<proteinExistence type="inferred from homology"/>
<dbReference type="OrthoDB" id="9808093at2"/>
<dbReference type="EMBL" id="LOHZ01000040">
    <property type="protein sequence ID" value="KYO64812.1"/>
    <property type="molecule type" value="Genomic_DNA"/>
</dbReference>
<evidence type="ECO:0000256" key="3">
    <source>
        <dbReference type="ARBA" id="ARBA00015991"/>
    </source>
</evidence>
<dbReference type="Gene3D" id="3.30.70.100">
    <property type="match status" value="1"/>
</dbReference>
<evidence type="ECO:0000313" key="9">
    <source>
        <dbReference type="Proteomes" id="UP000075737"/>
    </source>
</evidence>
<feature type="active site" evidence="5">
    <location>
        <position position="19"/>
    </location>
</feature>
<dbReference type="PANTHER" id="PTHR47268">
    <property type="entry name" value="ACYLPHOSPHATASE"/>
    <property type="match status" value="1"/>
</dbReference>
<keyword evidence="9" id="KW-1185">Reference proteome</keyword>
<reference evidence="8 9" key="1">
    <citation type="submission" date="2015-12" db="EMBL/GenBank/DDBJ databases">
        <title>Draft genome of Thermovenabulum gondwanense isolated from a red thermophilic microbial mat colonisisng an outflow channel of a bore well.</title>
        <authorList>
            <person name="Patel B.K."/>
        </authorList>
    </citation>
    <scope>NUCLEOTIDE SEQUENCE [LARGE SCALE GENOMIC DNA]</scope>
    <source>
        <strain evidence="8 9">R270</strain>
    </source>
</reference>
<dbReference type="InterPro" id="IPR020456">
    <property type="entry name" value="Acylphosphatase"/>
</dbReference>
<dbReference type="NCBIfam" id="NF011020">
    <property type="entry name" value="PRK14449.1"/>
    <property type="match status" value="1"/>
</dbReference>
<dbReference type="PATRIC" id="fig|520767.4.peg.1994"/>
<dbReference type="EC" id="3.6.1.7" evidence="2 5"/>
<dbReference type="PROSITE" id="PS51160">
    <property type="entry name" value="ACYLPHOSPHATASE_3"/>
    <property type="match status" value="1"/>
</dbReference>
<dbReference type="Pfam" id="PF00708">
    <property type="entry name" value="Acylphosphatase"/>
    <property type="match status" value="1"/>
</dbReference>
<sequence length="91" mass="10545">MKKTVYARIYGIVQGVGLRYSVLMKAKELGLKGYVKNMPDFSVELEVEGDGDKIDTLLNFIKNGVRWAKVERIDTKIQDYQNKYEDFNIVH</sequence>
<dbReference type="STRING" id="520767.ATZ99_18700"/>
<evidence type="ECO:0000259" key="7">
    <source>
        <dbReference type="PROSITE" id="PS51160"/>
    </source>
</evidence>
<dbReference type="InterPro" id="IPR001792">
    <property type="entry name" value="Acylphosphatase-like_dom"/>
</dbReference>
<feature type="active site" evidence="5">
    <location>
        <position position="37"/>
    </location>
</feature>
<dbReference type="GO" id="GO:0003998">
    <property type="term" value="F:acylphosphatase activity"/>
    <property type="evidence" value="ECO:0007669"/>
    <property type="project" value="UniProtKB-EC"/>
</dbReference>
<evidence type="ECO:0000313" key="8">
    <source>
        <dbReference type="EMBL" id="KYO64812.1"/>
    </source>
</evidence>
<evidence type="ECO:0000256" key="6">
    <source>
        <dbReference type="RuleBase" id="RU004168"/>
    </source>
</evidence>
<evidence type="ECO:0000256" key="4">
    <source>
        <dbReference type="ARBA" id="ARBA00047645"/>
    </source>
</evidence>
<protein>
    <recommendedName>
        <fullName evidence="3 5">acylphosphatase</fullName>
        <ecNumber evidence="2 5">3.6.1.7</ecNumber>
    </recommendedName>
</protein>
<organism evidence="8 9">
    <name type="scientific">Thermovenabulum gondwanense</name>
    <dbReference type="NCBI Taxonomy" id="520767"/>
    <lineage>
        <taxon>Bacteria</taxon>
        <taxon>Bacillati</taxon>
        <taxon>Bacillota</taxon>
        <taxon>Clostridia</taxon>
        <taxon>Thermosediminibacterales</taxon>
        <taxon>Thermosediminibacteraceae</taxon>
        <taxon>Thermovenabulum</taxon>
    </lineage>
</organism>
<evidence type="ECO:0000256" key="1">
    <source>
        <dbReference type="ARBA" id="ARBA00005614"/>
    </source>
</evidence>
<keyword evidence="5 8" id="KW-0378">Hydrolase</keyword>
<comment type="caution">
    <text evidence="8">The sequence shown here is derived from an EMBL/GenBank/DDBJ whole genome shotgun (WGS) entry which is preliminary data.</text>
</comment>
<dbReference type="PANTHER" id="PTHR47268:SF4">
    <property type="entry name" value="ACYLPHOSPHATASE"/>
    <property type="match status" value="1"/>
</dbReference>
<feature type="domain" description="Acylphosphatase-like" evidence="7">
    <location>
        <begin position="4"/>
        <end position="91"/>
    </location>
</feature>
<dbReference type="InterPro" id="IPR036046">
    <property type="entry name" value="Acylphosphatase-like_dom_sf"/>
</dbReference>
<dbReference type="RefSeq" id="WP_068748975.1">
    <property type="nucleotide sequence ID" value="NZ_LOHZ01000040.1"/>
</dbReference>
<dbReference type="SUPFAM" id="SSF54975">
    <property type="entry name" value="Acylphosphatase/BLUF domain-like"/>
    <property type="match status" value="1"/>
</dbReference>
<evidence type="ECO:0000256" key="5">
    <source>
        <dbReference type="PROSITE-ProRule" id="PRU00520"/>
    </source>
</evidence>
<dbReference type="AlphaFoldDB" id="A0A161PVU6"/>